<keyword evidence="1" id="KW-0472">Membrane</keyword>
<keyword evidence="1" id="KW-0812">Transmembrane</keyword>
<evidence type="ECO:0000313" key="2">
    <source>
        <dbReference type="EMBL" id="RRD91285.1"/>
    </source>
</evidence>
<gene>
    <name evidence="2" type="ORF">EII21_02545</name>
</gene>
<name>A0A3P2A8H6_9NEIS</name>
<dbReference type="RefSeq" id="WP_124794081.1">
    <property type="nucleotide sequence ID" value="NZ_RQYC01000002.1"/>
</dbReference>
<sequence length="150" mass="17547">MSKLINLIGFLLLAWLTMLAFEWSQQQHYPQDGIPDKRFAVLSQDTAGQPKVVFWEEIQADTYLLTQATEYGQADSFFVRLRPLENGSYELYADLGNTLITTRYRIHEGKPEPLYFRMRHISLMFWGLLLAYPLGKLLGKLWFLLRRNTA</sequence>
<organism evidence="2 3">
    <name type="scientific">Conchiformibius steedae</name>
    <dbReference type="NCBI Taxonomy" id="153493"/>
    <lineage>
        <taxon>Bacteria</taxon>
        <taxon>Pseudomonadati</taxon>
        <taxon>Pseudomonadota</taxon>
        <taxon>Betaproteobacteria</taxon>
        <taxon>Neisseriales</taxon>
        <taxon>Neisseriaceae</taxon>
        <taxon>Conchiformibius</taxon>
    </lineage>
</organism>
<dbReference type="OrthoDB" id="8614072at2"/>
<comment type="caution">
    <text evidence="2">The sequence shown here is derived from an EMBL/GenBank/DDBJ whole genome shotgun (WGS) entry which is preliminary data.</text>
</comment>
<protein>
    <submittedName>
        <fullName evidence="2">Uncharacterized protein</fullName>
    </submittedName>
</protein>
<reference evidence="2 3" key="1">
    <citation type="submission" date="2018-11" db="EMBL/GenBank/DDBJ databases">
        <title>Genomes From Bacteria Associated with the Canine Oral Cavity: a Test Case for Automated Genome-Based Taxonomic Assignment.</title>
        <authorList>
            <person name="Coil D.A."/>
            <person name="Jospin G."/>
            <person name="Darling A.E."/>
            <person name="Wallis C."/>
            <person name="Davis I.J."/>
            <person name="Harris S."/>
            <person name="Eisen J.A."/>
            <person name="Holcombe L.J."/>
            <person name="O'Flynn C."/>
        </authorList>
    </citation>
    <scope>NUCLEOTIDE SEQUENCE [LARGE SCALE GENOMIC DNA]</scope>
    <source>
        <strain evidence="2 3">COT-280</strain>
    </source>
</reference>
<proteinExistence type="predicted"/>
<evidence type="ECO:0000256" key="1">
    <source>
        <dbReference type="SAM" id="Phobius"/>
    </source>
</evidence>
<keyword evidence="3" id="KW-1185">Reference proteome</keyword>
<dbReference type="AlphaFoldDB" id="A0A3P2A8H6"/>
<feature type="transmembrane region" description="Helical" evidence="1">
    <location>
        <begin position="123"/>
        <end position="145"/>
    </location>
</feature>
<dbReference type="Proteomes" id="UP000269923">
    <property type="component" value="Unassembled WGS sequence"/>
</dbReference>
<dbReference type="EMBL" id="RQYC01000002">
    <property type="protein sequence ID" value="RRD91285.1"/>
    <property type="molecule type" value="Genomic_DNA"/>
</dbReference>
<accession>A0A3P2A8H6</accession>
<keyword evidence="1" id="KW-1133">Transmembrane helix</keyword>
<evidence type="ECO:0000313" key="3">
    <source>
        <dbReference type="Proteomes" id="UP000269923"/>
    </source>
</evidence>